<organism evidence="1 2">
    <name type="scientific">Dissulfurirhabdus thermomarina</name>
    <dbReference type="NCBI Taxonomy" id="1765737"/>
    <lineage>
        <taxon>Bacteria</taxon>
        <taxon>Deltaproteobacteria</taxon>
        <taxon>Dissulfurirhabdaceae</taxon>
        <taxon>Dissulfurirhabdus</taxon>
    </lineage>
</organism>
<dbReference type="PRINTS" id="PR00394">
    <property type="entry name" value="RHSPROTEIN"/>
</dbReference>
<dbReference type="InterPro" id="IPR050708">
    <property type="entry name" value="T6SS_VgrG/RHS"/>
</dbReference>
<feature type="non-terminal residue" evidence="1">
    <location>
        <position position="1"/>
    </location>
</feature>
<dbReference type="RefSeq" id="WP_163299797.1">
    <property type="nucleotide sequence ID" value="NZ_JAAGRR010000191.1"/>
</dbReference>
<dbReference type="PANTHER" id="PTHR32305">
    <property type="match status" value="1"/>
</dbReference>
<proteinExistence type="predicted"/>
<dbReference type="Proteomes" id="UP000469346">
    <property type="component" value="Unassembled WGS sequence"/>
</dbReference>
<dbReference type="Gene3D" id="2.180.10.10">
    <property type="entry name" value="RHS repeat-associated core"/>
    <property type="match status" value="1"/>
</dbReference>
<comment type="caution">
    <text evidence="1">The sequence shown here is derived from an EMBL/GenBank/DDBJ whole genome shotgun (WGS) entry which is preliminary data.</text>
</comment>
<gene>
    <name evidence="1" type="ORF">G3N55_11735</name>
</gene>
<accession>A0A6N9TQF7</accession>
<sequence>QAVRYDYAAFGARRRHGGRVRQALVFPGQYYDEETGLHYNWNRYYDSETGRYITPDPIGLAGGLNLYPFVYANNRPTVEVDPYGLYAGIDDLIFTAGGAVVGLAGQGIGDLIGGKLSGWEDYAGAALGGAAGGEALLYTGPVGAGAIGGAVTNLSKQGLKNVSGKQCGFDSASLAFDTGIGSLTGFIPGVRIPGITAGRGNFNSIFKQITSKFARGQISNIQQGTGIKMLVGRGVDTSLVPGAGAAAVAGAATSDFMSSENNCQCQ</sequence>
<protein>
    <submittedName>
        <fullName evidence="1">RHS repeat-associated core domain-containing protein</fullName>
    </submittedName>
</protein>
<reference evidence="1 2" key="1">
    <citation type="submission" date="2020-02" db="EMBL/GenBank/DDBJ databases">
        <title>Comparative genomics of sulfur disproportionating microorganisms.</title>
        <authorList>
            <person name="Ward L.M."/>
            <person name="Bertran E."/>
            <person name="Johnston D.T."/>
        </authorList>
    </citation>
    <scope>NUCLEOTIDE SEQUENCE [LARGE SCALE GENOMIC DNA]</scope>
    <source>
        <strain evidence="1 2">DSM 100025</strain>
    </source>
</reference>
<name>A0A6N9TQF7_DISTH</name>
<dbReference type="NCBIfam" id="TIGR03696">
    <property type="entry name" value="Rhs_assc_core"/>
    <property type="match status" value="1"/>
</dbReference>
<dbReference type="AlphaFoldDB" id="A0A6N9TQF7"/>
<dbReference type="InterPro" id="IPR022385">
    <property type="entry name" value="Rhs_assc_core"/>
</dbReference>
<evidence type="ECO:0000313" key="2">
    <source>
        <dbReference type="Proteomes" id="UP000469346"/>
    </source>
</evidence>
<evidence type="ECO:0000313" key="1">
    <source>
        <dbReference type="EMBL" id="NDY43505.1"/>
    </source>
</evidence>
<dbReference type="PANTHER" id="PTHR32305:SF15">
    <property type="entry name" value="PROTEIN RHSA-RELATED"/>
    <property type="match status" value="1"/>
</dbReference>
<keyword evidence="2" id="KW-1185">Reference proteome</keyword>
<dbReference type="EMBL" id="JAAGRR010000191">
    <property type="protein sequence ID" value="NDY43505.1"/>
    <property type="molecule type" value="Genomic_DNA"/>
</dbReference>